<protein>
    <submittedName>
        <fullName evidence="3">Putative NAD(P)-dependent dehydrogenase</fullName>
        <ecNumber evidence="3">1.-.-.-</ecNumber>
    </submittedName>
</protein>
<dbReference type="InterPro" id="IPR036291">
    <property type="entry name" value="NAD(P)-bd_dom_sf"/>
</dbReference>
<organism evidence="3 4">
    <name type="scientific">Kyrpidia spormannii</name>
    <dbReference type="NCBI Taxonomy" id="2055160"/>
    <lineage>
        <taxon>Bacteria</taxon>
        <taxon>Bacillati</taxon>
        <taxon>Bacillota</taxon>
        <taxon>Bacilli</taxon>
        <taxon>Bacillales</taxon>
        <taxon>Alicyclobacillaceae</taxon>
        <taxon>Kyrpidia</taxon>
    </lineage>
</organism>
<dbReference type="Proteomes" id="UP000502196">
    <property type="component" value="Chromosome"/>
</dbReference>
<dbReference type="PANTHER" id="PTHR48107">
    <property type="entry name" value="NADPH-DEPENDENT ALDEHYDE REDUCTASE-LIKE PROTEIN, CHLOROPLASTIC-RELATED"/>
    <property type="match status" value="1"/>
</dbReference>
<evidence type="ECO:0000256" key="1">
    <source>
        <dbReference type="ARBA" id="ARBA00006484"/>
    </source>
</evidence>
<dbReference type="RefSeq" id="WP_232059721.1">
    <property type="nucleotide sequence ID" value="NZ_CP047972.1"/>
</dbReference>
<dbReference type="PROSITE" id="PS00061">
    <property type="entry name" value="ADH_SHORT"/>
    <property type="match status" value="1"/>
</dbReference>
<gene>
    <name evidence="3" type="primary">yhdF</name>
    <name evidence="3" type="ORF">COOX1_2683</name>
</gene>
<dbReference type="EC" id="1.-.-.-" evidence="3"/>
<dbReference type="PRINTS" id="PR00080">
    <property type="entry name" value="SDRFAMILY"/>
</dbReference>
<dbReference type="Pfam" id="PF13561">
    <property type="entry name" value="adh_short_C2"/>
    <property type="match status" value="1"/>
</dbReference>
<dbReference type="SUPFAM" id="SSF51735">
    <property type="entry name" value="NAD(P)-binding Rossmann-fold domains"/>
    <property type="match status" value="1"/>
</dbReference>
<dbReference type="Gene3D" id="3.40.50.720">
    <property type="entry name" value="NAD(P)-binding Rossmann-like Domain"/>
    <property type="match status" value="1"/>
</dbReference>
<dbReference type="GO" id="GO:0016614">
    <property type="term" value="F:oxidoreductase activity, acting on CH-OH group of donors"/>
    <property type="evidence" value="ECO:0007669"/>
    <property type="project" value="UniProtKB-ARBA"/>
</dbReference>
<dbReference type="PANTHER" id="PTHR48107:SF16">
    <property type="entry name" value="NADPH-DEPENDENT ALDEHYDE REDUCTASE 1, CHLOROPLASTIC"/>
    <property type="match status" value="1"/>
</dbReference>
<dbReference type="GO" id="GO:0008206">
    <property type="term" value="P:bile acid metabolic process"/>
    <property type="evidence" value="ECO:0007669"/>
    <property type="project" value="UniProtKB-ARBA"/>
</dbReference>
<dbReference type="AlphaFoldDB" id="A0A6F9EEZ3"/>
<keyword evidence="2 3" id="KW-0560">Oxidoreductase</keyword>
<proteinExistence type="inferred from homology"/>
<evidence type="ECO:0000313" key="3">
    <source>
        <dbReference type="EMBL" id="CAB3394985.1"/>
    </source>
</evidence>
<accession>A0A6F9EEZ3</accession>
<evidence type="ECO:0000256" key="2">
    <source>
        <dbReference type="ARBA" id="ARBA00023002"/>
    </source>
</evidence>
<reference evidence="3 4" key="1">
    <citation type="submission" date="2020-04" db="EMBL/GenBank/DDBJ databases">
        <authorList>
            <person name="Hogendoorn C."/>
        </authorList>
    </citation>
    <scope>NUCLEOTIDE SEQUENCE [LARGE SCALE GENOMIC DNA]</scope>
    <source>
        <strain evidence="3">COOX1</strain>
    </source>
</reference>
<comment type="similarity">
    <text evidence="1">Belongs to the short-chain dehydrogenases/reductases (SDR) family.</text>
</comment>
<dbReference type="PRINTS" id="PR00081">
    <property type="entry name" value="GDHRDH"/>
</dbReference>
<dbReference type="InterPro" id="IPR002347">
    <property type="entry name" value="SDR_fam"/>
</dbReference>
<dbReference type="EMBL" id="LR792683">
    <property type="protein sequence ID" value="CAB3394985.1"/>
    <property type="molecule type" value="Genomic_DNA"/>
</dbReference>
<dbReference type="CDD" id="cd05355">
    <property type="entry name" value="SDR_c1"/>
    <property type="match status" value="1"/>
</dbReference>
<evidence type="ECO:0000313" key="4">
    <source>
        <dbReference type="Proteomes" id="UP000502196"/>
    </source>
</evidence>
<sequence>MELPVDAFYPRRVPPQTQPRQPGIESIMRPRPIFDNPHYRPSGKLQGKVCLITGGDSGIGRAVAVAFAKEGADVAIAYLDEHGDAEETRGYIQALGRRCLLLPGDIGSEEHCFHVIQSVVTAFGRLDVLVNNAGEQHVQPTLLQVTDAQMQRTFRTNIFAMFYLTKAALPYMKRGSAIVNTTSITAYEGFSTMIDYAATKAAVVGFTRSLALSLVPYGIRVNAVAPGEVWTPLIPSSFTPEMVASFGSHSPMDRPGQPADLAPAYVYLASGDSAFVTGQVIHVNGGVITGS</sequence>
<dbReference type="FunFam" id="3.40.50.720:FF:000084">
    <property type="entry name" value="Short-chain dehydrogenase reductase"/>
    <property type="match status" value="1"/>
</dbReference>
<dbReference type="InterPro" id="IPR020904">
    <property type="entry name" value="Sc_DH/Rdtase_CS"/>
</dbReference>
<name>A0A6F9EEZ3_9BACL</name>
<dbReference type="NCBIfam" id="NF005214">
    <property type="entry name" value="PRK06701.1"/>
    <property type="match status" value="1"/>
</dbReference>